<dbReference type="EMBL" id="JARSFG010000010">
    <property type="protein sequence ID" value="MEC1178357.1"/>
    <property type="molecule type" value="Genomic_DNA"/>
</dbReference>
<dbReference type="AlphaFoldDB" id="A0AAW9NLU4"/>
<comment type="caution">
    <text evidence="1">The sequence shown here is derived from an EMBL/GenBank/DDBJ whole genome shotgun (WGS) entry which is preliminary data.</text>
</comment>
<proteinExistence type="predicted"/>
<evidence type="ECO:0000313" key="2">
    <source>
        <dbReference type="Proteomes" id="UP001344888"/>
    </source>
</evidence>
<evidence type="ECO:0000313" key="1">
    <source>
        <dbReference type="EMBL" id="MEC1178357.1"/>
    </source>
</evidence>
<gene>
    <name evidence="1" type="ORF">P9B03_07685</name>
</gene>
<sequence length="241" mass="26543">MKTITWDMAEQFTFPVGLGALEDVVTARVTPQWEQSEDGQSIRLTGIYHVAASVAFNPTESVEQVHGTYIEHIDIEQSTGYFEYALPLEVDLPAHKVTGPIDLKVQNLKAVHDGASCQLVWQVTCAFAEDVEVVAVSEPIAEVVQQTPVAVVQEEVVEEPLVAIVAEEVVVQQEEVAISVYQEAVDVQEVAHQQESTSHLVSAEEEIQQQAVAQQTPLNDDFFAELTETYSVLNIRSNPIS</sequence>
<name>A0AAW9NLU4_9BACL</name>
<accession>A0AAW9NLU4</accession>
<protein>
    <submittedName>
        <fullName evidence="1">Uncharacterized protein</fullName>
    </submittedName>
</protein>
<reference evidence="1 2" key="1">
    <citation type="submission" date="2023-03" db="EMBL/GenBank/DDBJ databases">
        <title>Bacillus Genome Sequencing.</title>
        <authorList>
            <person name="Dunlap C."/>
        </authorList>
    </citation>
    <scope>NUCLEOTIDE SEQUENCE [LARGE SCALE GENOMIC DNA]</scope>
    <source>
        <strain evidence="1 2">B-59205</strain>
    </source>
</reference>
<organism evidence="1 2">
    <name type="scientific">Metasolibacillus meyeri</name>
    <dbReference type="NCBI Taxonomy" id="1071052"/>
    <lineage>
        <taxon>Bacteria</taxon>
        <taxon>Bacillati</taxon>
        <taxon>Bacillota</taxon>
        <taxon>Bacilli</taxon>
        <taxon>Bacillales</taxon>
        <taxon>Caryophanaceae</taxon>
        <taxon>Metasolibacillus</taxon>
    </lineage>
</organism>
<dbReference type="RefSeq" id="WP_326122881.1">
    <property type="nucleotide sequence ID" value="NZ_JARSFG010000010.1"/>
</dbReference>
<keyword evidence="2" id="KW-1185">Reference proteome</keyword>
<dbReference type="Proteomes" id="UP001344888">
    <property type="component" value="Unassembled WGS sequence"/>
</dbReference>